<dbReference type="Pfam" id="PF05577">
    <property type="entry name" value="Peptidase_S28"/>
    <property type="match status" value="1"/>
</dbReference>
<organism evidence="8 9">
    <name type="scientific">Hesseltinella vesiculosa</name>
    <dbReference type="NCBI Taxonomy" id="101127"/>
    <lineage>
        <taxon>Eukaryota</taxon>
        <taxon>Fungi</taxon>
        <taxon>Fungi incertae sedis</taxon>
        <taxon>Mucoromycota</taxon>
        <taxon>Mucoromycotina</taxon>
        <taxon>Mucoromycetes</taxon>
        <taxon>Mucorales</taxon>
        <taxon>Cunninghamellaceae</taxon>
        <taxon>Hesseltinella</taxon>
    </lineage>
</organism>
<dbReference type="InterPro" id="IPR008758">
    <property type="entry name" value="Peptidase_S28"/>
</dbReference>
<feature type="chain" id="PRO_5012687997" evidence="7">
    <location>
        <begin position="19"/>
        <end position="509"/>
    </location>
</feature>
<dbReference type="GO" id="GO:0006508">
    <property type="term" value="P:proteolysis"/>
    <property type="evidence" value="ECO:0007669"/>
    <property type="project" value="UniProtKB-KW"/>
</dbReference>
<feature type="signal peptide" evidence="7">
    <location>
        <begin position="1"/>
        <end position="18"/>
    </location>
</feature>
<dbReference type="OrthoDB" id="1735038at2759"/>
<keyword evidence="9" id="KW-1185">Reference proteome</keyword>
<keyword evidence="5" id="KW-0325">Glycoprotein</keyword>
<evidence type="ECO:0000256" key="4">
    <source>
        <dbReference type="ARBA" id="ARBA00022801"/>
    </source>
</evidence>
<feature type="region of interest" description="Disordered" evidence="6">
    <location>
        <begin position="487"/>
        <end position="509"/>
    </location>
</feature>
<evidence type="ECO:0000256" key="6">
    <source>
        <dbReference type="SAM" id="MobiDB-lite"/>
    </source>
</evidence>
<evidence type="ECO:0000256" key="7">
    <source>
        <dbReference type="SAM" id="SignalP"/>
    </source>
</evidence>
<evidence type="ECO:0000313" key="8">
    <source>
        <dbReference type="EMBL" id="ORX54934.1"/>
    </source>
</evidence>
<dbReference type="InterPro" id="IPR029058">
    <property type="entry name" value="AB_hydrolase_fold"/>
</dbReference>
<reference evidence="8 9" key="1">
    <citation type="submission" date="2016-07" db="EMBL/GenBank/DDBJ databases">
        <title>Pervasive Adenine N6-methylation of Active Genes in Fungi.</title>
        <authorList>
            <consortium name="DOE Joint Genome Institute"/>
            <person name="Mondo S.J."/>
            <person name="Dannebaum R.O."/>
            <person name="Kuo R.C."/>
            <person name="Labutti K."/>
            <person name="Haridas S."/>
            <person name="Kuo A."/>
            <person name="Salamov A."/>
            <person name="Ahrendt S.R."/>
            <person name="Lipzen A."/>
            <person name="Sullivan W."/>
            <person name="Andreopoulos W.B."/>
            <person name="Clum A."/>
            <person name="Lindquist E."/>
            <person name="Daum C."/>
            <person name="Ramamoorthy G.K."/>
            <person name="Gryganskyi A."/>
            <person name="Culley D."/>
            <person name="Magnuson J.K."/>
            <person name="James T.Y."/>
            <person name="O'Malley M.A."/>
            <person name="Stajich J.E."/>
            <person name="Spatafora J.W."/>
            <person name="Visel A."/>
            <person name="Grigoriev I.V."/>
        </authorList>
    </citation>
    <scope>NUCLEOTIDE SEQUENCE [LARGE SCALE GENOMIC DNA]</scope>
    <source>
        <strain evidence="8 9">NRRL 3301</strain>
    </source>
</reference>
<comment type="caution">
    <text evidence="8">The sequence shown here is derived from an EMBL/GenBank/DDBJ whole genome shotgun (WGS) entry which is preliminary data.</text>
</comment>
<dbReference type="GO" id="GO:0070008">
    <property type="term" value="F:serine-type exopeptidase activity"/>
    <property type="evidence" value="ECO:0007669"/>
    <property type="project" value="InterPro"/>
</dbReference>
<evidence type="ECO:0000256" key="5">
    <source>
        <dbReference type="ARBA" id="ARBA00023180"/>
    </source>
</evidence>
<name>A0A1X2GIX0_9FUNG</name>
<dbReference type="AlphaFoldDB" id="A0A1X2GIX0"/>
<keyword evidence="3 7" id="KW-0732">Signal</keyword>
<accession>A0A1X2GIX0</accession>
<dbReference type="PANTHER" id="PTHR11010:SF23">
    <property type="entry name" value="SERINE PEPTIDASE"/>
    <property type="match status" value="1"/>
</dbReference>
<comment type="similarity">
    <text evidence="1">Belongs to the peptidase S28 family.</text>
</comment>
<gene>
    <name evidence="8" type="ORF">DM01DRAFT_1321239</name>
</gene>
<evidence type="ECO:0000256" key="3">
    <source>
        <dbReference type="ARBA" id="ARBA00022729"/>
    </source>
</evidence>
<keyword evidence="4" id="KW-0378">Hydrolase</keyword>
<dbReference type="GO" id="GO:0008239">
    <property type="term" value="F:dipeptidyl-peptidase activity"/>
    <property type="evidence" value="ECO:0007669"/>
    <property type="project" value="TreeGrafter"/>
</dbReference>
<proteinExistence type="inferred from homology"/>
<feature type="compositionally biased region" description="Polar residues" evidence="6">
    <location>
        <begin position="495"/>
        <end position="509"/>
    </location>
</feature>
<dbReference type="SUPFAM" id="SSF53474">
    <property type="entry name" value="alpha/beta-Hydrolases"/>
    <property type="match status" value="1"/>
</dbReference>
<dbReference type="EMBL" id="MCGT01000012">
    <property type="protein sequence ID" value="ORX54934.1"/>
    <property type="molecule type" value="Genomic_DNA"/>
</dbReference>
<evidence type="ECO:0000256" key="2">
    <source>
        <dbReference type="ARBA" id="ARBA00022670"/>
    </source>
</evidence>
<evidence type="ECO:0000256" key="1">
    <source>
        <dbReference type="ARBA" id="ARBA00011079"/>
    </source>
</evidence>
<evidence type="ECO:0000313" key="9">
    <source>
        <dbReference type="Proteomes" id="UP000242146"/>
    </source>
</evidence>
<sequence length="509" mass="58180">MFKSSVALVTLLAGLVHAIQFPRHRLLNDDRQVLAQSLDAKYGPFYFDQRVDHEAGSTATFRQRLWVNADWYQENGPVILYNAGEMPADERAVYVTNSSMALLARELNGAVIVMEHRSYGQSQPGPDYSTKYLKTLTTANALSDMANIILHFEIPALGRALPPPEAQWIVYGGSYSGNLAAWMRQKYPDLVFAAVASSAPVQMKRNFYEYFEPIQQYGPPECINAIEQVIKHVDHILATPFSHAKAELKDRFGVKDLTYDDDFAELLSMPLGLWQDMTPARNPFGEFCKVFENAYTLNDQIDAYAGYIKNAVVKSCRDEPLDHCLGTHDPNASQYTDLQSEVRPWMYQVCTEYAYWQTGNLPWKSTIVSRHLNVRWYERQCPLFFGKDEVPHVPAWRAHNKKYDGWHIQLNRTFWLDGEMDPWRTLSVNSDHAPSPDTSNPTAVYAVIPGGVHHWDFFVSDTVSDFIKQLHKDMVHTLRSWLKDEGQSAKETPLANHQQQPMNQHPFSV</sequence>
<keyword evidence="2" id="KW-0645">Protease</keyword>
<protein>
    <submittedName>
        <fullName evidence="8">Peptidase S28</fullName>
    </submittedName>
</protein>
<dbReference type="PANTHER" id="PTHR11010">
    <property type="entry name" value="PROTEASE S28 PRO-X CARBOXYPEPTIDASE-RELATED"/>
    <property type="match status" value="1"/>
</dbReference>
<dbReference type="Proteomes" id="UP000242146">
    <property type="component" value="Unassembled WGS sequence"/>
</dbReference>
<dbReference type="Gene3D" id="3.40.50.1820">
    <property type="entry name" value="alpha/beta hydrolase"/>
    <property type="match status" value="2"/>
</dbReference>